<name>A0ABP7HSI0_9ACTN</name>
<organism evidence="2 3">
    <name type="scientific">Nocardioides panacisoli</name>
    <dbReference type="NCBI Taxonomy" id="627624"/>
    <lineage>
        <taxon>Bacteria</taxon>
        <taxon>Bacillati</taxon>
        <taxon>Actinomycetota</taxon>
        <taxon>Actinomycetes</taxon>
        <taxon>Propionibacteriales</taxon>
        <taxon>Nocardioidaceae</taxon>
        <taxon>Nocardioides</taxon>
    </lineage>
</organism>
<protein>
    <submittedName>
        <fullName evidence="2">Uncharacterized protein</fullName>
    </submittedName>
</protein>
<reference evidence="3" key="1">
    <citation type="journal article" date="2019" name="Int. J. Syst. Evol. Microbiol.">
        <title>The Global Catalogue of Microorganisms (GCM) 10K type strain sequencing project: providing services to taxonomists for standard genome sequencing and annotation.</title>
        <authorList>
            <consortium name="The Broad Institute Genomics Platform"/>
            <consortium name="The Broad Institute Genome Sequencing Center for Infectious Disease"/>
            <person name="Wu L."/>
            <person name="Ma J."/>
        </authorList>
    </citation>
    <scope>NUCLEOTIDE SEQUENCE [LARGE SCALE GENOMIC DNA]</scope>
    <source>
        <strain evidence="3">JCM 16953</strain>
    </source>
</reference>
<sequence>MLGGVGLEFGVVVVVVAHADLQSRGLTTLPLDISDHQMPRRSRKDRAGARSGTTPFPDIGRWDAEVARSSCEPEAWPRHTCAGRNR</sequence>
<dbReference type="Proteomes" id="UP001501821">
    <property type="component" value="Unassembled WGS sequence"/>
</dbReference>
<comment type="caution">
    <text evidence="2">The sequence shown here is derived from an EMBL/GenBank/DDBJ whole genome shotgun (WGS) entry which is preliminary data.</text>
</comment>
<feature type="region of interest" description="Disordered" evidence="1">
    <location>
        <begin position="32"/>
        <end position="61"/>
    </location>
</feature>
<evidence type="ECO:0000256" key="1">
    <source>
        <dbReference type="SAM" id="MobiDB-lite"/>
    </source>
</evidence>
<accession>A0ABP7HSI0</accession>
<evidence type="ECO:0000313" key="3">
    <source>
        <dbReference type="Proteomes" id="UP001501821"/>
    </source>
</evidence>
<gene>
    <name evidence="2" type="ORF">GCM10022242_02910</name>
</gene>
<proteinExistence type="predicted"/>
<evidence type="ECO:0000313" key="2">
    <source>
        <dbReference type="EMBL" id="GAA3803288.1"/>
    </source>
</evidence>
<keyword evidence="3" id="KW-1185">Reference proteome</keyword>
<dbReference type="EMBL" id="BAABAH010000001">
    <property type="protein sequence ID" value="GAA3803288.1"/>
    <property type="molecule type" value="Genomic_DNA"/>
</dbReference>